<organism evidence="2 3">
    <name type="scientific">Piscinibacter sakaiensis</name>
    <name type="common">Ideonella sakaiensis</name>
    <dbReference type="NCBI Taxonomy" id="1547922"/>
    <lineage>
        <taxon>Bacteria</taxon>
        <taxon>Pseudomonadati</taxon>
        <taxon>Pseudomonadota</taxon>
        <taxon>Betaproteobacteria</taxon>
        <taxon>Burkholderiales</taxon>
        <taxon>Sphaerotilaceae</taxon>
        <taxon>Piscinibacter</taxon>
    </lineage>
</organism>
<evidence type="ECO:0000256" key="1">
    <source>
        <dbReference type="SAM" id="Phobius"/>
    </source>
</evidence>
<dbReference type="AlphaFoldDB" id="A0A0K8P5N1"/>
<sequence>MPRPDADHWRQAVEQRLDEGAAKMAQLAEQGERHQRGQVEILRRQDELAAALAAQAKAIEANTEITEQIRDMWKAGTWGHKAIIWIGGLAGGLAGMVGLWAAVRSLFRDGAA</sequence>
<dbReference type="EMBL" id="BBYR01000063">
    <property type="protein sequence ID" value="GAP37906.1"/>
    <property type="molecule type" value="Genomic_DNA"/>
</dbReference>
<proteinExistence type="predicted"/>
<feature type="transmembrane region" description="Helical" evidence="1">
    <location>
        <begin position="82"/>
        <end position="103"/>
    </location>
</feature>
<dbReference type="Proteomes" id="UP000037660">
    <property type="component" value="Unassembled WGS sequence"/>
</dbReference>
<keyword evidence="3" id="KW-1185">Reference proteome</keyword>
<evidence type="ECO:0000313" key="2">
    <source>
        <dbReference type="EMBL" id="GAP37906.1"/>
    </source>
</evidence>
<keyword evidence="1" id="KW-0472">Membrane</keyword>
<evidence type="ECO:0008006" key="4">
    <source>
        <dbReference type="Google" id="ProtNLM"/>
    </source>
</evidence>
<keyword evidence="1" id="KW-1133">Transmembrane helix</keyword>
<protein>
    <recommendedName>
        <fullName evidence="4">Transmembrane protein</fullName>
    </recommendedName>
</protein>
<gene>
    <name evidence="2" type="ORF">ISF6_4100</name>
</gene>
<reference evidence="3" key="1">
    <citation type="submission" date="2015-07" db="EMBL/GenBank/DDBJ databases">
        <title>Discovery of a poly(ethylene terephthalate assimilation.</title>
        <authorList>
            <person name="Yoshida S."/>
            <person name="Hiraga K."/>
            <person name="Takehana T."/>
            <person name="Taniguchi I."/>
            <person name="Yamaji H."/>
            <person name="Maeda Y."/>
            <person name="Toyohara K."/>
            <person name="Miyamoto K."/>
            <person name="Kimura Y."/>
            <person name="Oda K."/>
        </authorList>
    </citation>
    <scope>NUCLEOTIDE SEQUENCE [LARGE SCALE GENOMIC DNA]</scope>
    <source>
        <strain evidence="3">NBRC 110686 / TISTR 2288 / 201-F6</strain>
    </source>
</reference>
<comment type="caution">
    <text evidence="2">The sequence shown here is derived from an EMBL/GenBank/DDBJ whole genome shotgun (WGS) entry which is preliminary data.</text>
</comment>
<reference evidence="2 3" key="2">
    <citation type="journal article" date="2016" name="Science">
        <title>A bacterium that degrades and assimilates poly(ethylene terephthalate).</title>
        <authorList>
            <person name="Yoshida S."/>
            <person name="Hiraga K."/>
            <person name="Takehana T."/>
            <person name="Taniguchi I."/>
            <person name="Yamaji H."/>
            <person name="Maeda Y."/>
            <person name="Toyohara K."/>
            <person name="Miyamoto K."/>
            <person name="Kimura Y."/>
            <person name="Oda K."/>
        </authorList>
    </citation>
    <scope>NUCLEOTIDE SEQUENCE [LARGE SCALE GENOMIC DNA]</scope>
    <source>
        <strain evidence="3">NBRC 110686 / TISTR 2288 / 201-F6</strain>
    </source>
</reference>
<dbReference type="STRING" id="1547922.ISF6_4100"/>
<keyword evidence="1" id="KW-0812">Transmembrane</keyword>
<evidence type="ECO:0000313" key="3">
    <source>
        <dbReference type="Proteomes" id="UP000037660"/>
    </source>
</evidence>
<accession>A0A0K8P5N1</accession>
<name>A0A0K8P5N1_PISS1</name>